<evidence type="ECO:0000313" key="3">
    <source>
        <dbReference type="Proteomes" id="UP000028042"/>
    </source>
</evidence>
<accession>A0A0H3J8W9</accession>
<gene>
    <name evidence="1" type="ORF">CLPA_c39060</name>
    <name evidence="2" type="ORF">CP6013_03299</name>
</gene>
<reference evidence="2" key="2">
    <citation type="submission" date="2015-10" db="EMBL/GenBank/DDBJ databases">
        <title>Improved Draft Genome Sequence of Clostridium pasteurianum Strain ATCC 6013 (DSM 525) Using a Hybrid Next-Generation Sequencing Approach.</title>
        <authorList>
            <person name="Pyne M.E."/>
            <person name="Utturkar S.M."/>
            <person name="Brown S.D."/>
            <person name="Moo-Young M."/>
            <person name="Chung D.A."/>
            <person name="Chou P.C."/>
        </authorList>
    </citation>
    <scope>NUCLEOTIDE SEQUENCE</scope>
    <source>
        <strain evidence="2">ATCC 6013</strain>
    </source>
</reference>
<dbReference type="EMBL" id="JPGY02000001">
    <property type="protein sequence ID" value="KRU14043.1"/>
    <property type="molecule type" value="Genomic_DNA"/>
</dbReference>
<dbReference type="EMBL" id="CP009268">
    <property type="protein sequence ID" value="AJA53932.1"/>
    <property type="molecule type" value="Genomic_DNA"/>
</dbReference>
<dbReference type="GeneID" id="93075986"/>
<reference evidence="1 4" key="1">
    <citation type="journal article" date="2015" name="Genome Announc.">
        <title>Complete Genome Sequence of the Nitrogen-Fixing and Solvent-Producing Clostridium pasteurianum DSM 525.</title>
        <authorList>
            <person name="Poehlein A."/>
            <person name="Grosse-Honebrink A."/>
            <person name="Zhang Y."/>
            <person name="Minton N.P."/>
            <person name="Daniel R."/>
        </authorList>
    </citation>
    <scope>NUCLEOTIDE SEQUENCE [LARGE SCALE GENOMIC DNA]</scope>
    <source>
        <strain evidence="1">DSM 525</strain>
        <strain evidence="4">DSM 525 / ATCC 6013</strain>
    </source>
</reference>
<dbReference type="PROSITE" id="PS51257">
    <property type="entry name" value="PROKAR_LIPOPROTEIN"/>
    <property type="match status" value="1"/>
</dbReference>
<evidence type="ECO:0008006" key="5">
    <source>
        <dbReference type="Google" id="ProtNLM"/>
    </source>
</evidence>
<dbReference type="KEGG" id="cpae:CPAST_c39060"/>
<protein>
    <recommendedName>
        <fullName evidence="5">Lipoprotein</fullName>
    </recommendedName>
</protein>
<dbReference type="PATRIC" id="fig|1262449.3.peg.2218"/>
<keyword evidence="4" id="KW-1185">Reference proteome</keyword>
<dbReference type="SUPFAM" id="SSF82171">
    <property type="entry name" value="DPP6 N-terminal domain-like"/>
    <property type="match status" value="1"/>
</dbReference>
<proteinExistence type="predicted"/>
<evidence type="ECO:0000313" key="4">
    <source>
        <dbReference type="Proteomes" id="UP000030905"/>
    </source>
</evidence>
<reference evidence="2 3" key="3">
    <citation type="journal article" name="Genome Announc.">
        <title>Improved Draft Genome Sequence of Clostridium pasteurianum Strain ATCC 6013 (DSM 525) Using a Hybrid Next-Generation Sequencing Approach.</title>
        <authorList>
            <person name="Pyne M.E."/>
            <person name="Utturkar S."/>
            <person name="Brown S.D."/>
            <person name="Moo-Young M."/>
            <person name="Chung D.A."/>
            <person name="Chou C.P."/>
        </authorList>
    </citation>
    <scope>NUCLEOTIDE SEQUENCE [LARGE SCALE GENOMIC DNA]</scope>
    <source>
        <strain evidence="2 3">ATCC 6013</strain>
    </source>
</reference>
<organism evidence="1 4">
    <name type="scientific">Clostridium pasteurianum DSM 525 = ATCC 6013</name>
    <dbReference type="NCBI Taxonomy" id="1262449"/>
    <lineage>
        <taxon>Bacteria</taxon>
        <taxon>Bacillati</taxon>
        <taxon>Bacillota</taxon>
        <taxon>Clostridia</taxon>
        <taxon>Eubacteriales</taxon>
        <taxon>Clostridiaceae</taxon>
        <taxon>Clostridium</taxon>
    </lineage>
</organism>
<sequence>MKLYWKKKVLLFLLIFVFIFGMTACYDHKKVILSNDVKKDVTVQEKSTIKLDKIKELPMDNSEYDPLYWKDDENFIAINSAGNFSNNYNIYNVNIKTSQVTKIDELNDAYIIGKYFLGKNPNKKLLFIRDFKLWIYDTSSGTSKIIYGLSEVKSEIEEKYSHYSIERTTDKAGRSTGISSSYPKKEGDTTLFKVEYSSDFNMGFAADFVAGSNKYVYLNSLSGLKVLDIDSGKVIKLSTSNLVNHMTDEGDYFLGNFETVIYDKIKNTFYTSIYEGIKANTEEKTDVYEFSLGEPDKFNKVIELMGLGFQDAEISEDGKYIYFNNSRSTGTGSSINSIIRLDTTKNTYYKLFQEKQDSGYFAVRYNYKLGLIYYEYPNENTKTGNGRMYFLGTIKDGKLKAIENISPGETTDMTPGLADIIYNGKGDKFIFRVYFFQKGNSVKGKTYIYAVTK</sequence>
<dbReference type="Proteomes" id="UP000030905">
    <property type="component" value="Chromosome"/>
</dbReference>
<name>A0A0H3J8W9_CLOPA</name>
<dbReference type="eggNOG" id="ENOG50324A9">
    <property type="taxonomic scope" value="Bacteria"/>
</dbReference>
<dbReference type="AlphaFoldDB" id="A0A0H3J8W9"/>
<evidence type="ECO:0000313" key="2">
    <source>
        <dbReference type="EMBL" id="KRU14043.1"/>
    </source>
</evidence>
<dbReference type="KEGG" id="cpat:CLPA_c39060"/>
<evidence type="ECO:0000313" key="1">
    <source>
        <dbReference type="EMBL" id="AJA53932.1"/>
    </source>
</evidence>
<dbReference type="RefSeq" id="WP_003445217.1">
    <property type="nucleotide sequence ID" value="NZ_ANZB01000006.1"/>
</dbReference>
<dbReference type="Proteomes" id="UP000028042">
    <property type="component" value="Unassembled WGS sequence"/>
</dbReference>